<keyword evidence="1" id="KW-0808">Transferase</keyword>
<dbReference type="HAMAP" id="MF_01270">
    <property type="entry name" value="AnhMurNAc_kinase"/>
    <property type="match status" value="1"/>
</dbReference>
<dbReference type="GO" id="GO:0016301">
    <property type="term" value="F:kinase activity"/>
    <property type="evidence" value="ECO:0007669"/>
    <property type="project" value="UniProtKB-KW"/>
</dbReference>
<dbReference type="GO" id="GO:0006040">
    <property type="term" value="P:amino sugar metabolic process"/>
    <property type="evidence" value="ECO:0007669"/>
    <property type="project" value="InterPro"/>
</dbReference>
<dbReference type="AlphaFoldDB" id="A0A316AH59"/>
<dbReference type="NCBIfam" id="NF007148">
    <property type="entry name" value="PRK09585.3-2"/>
    <property type="match status" value="1"/>
</dbReference>
<dbReference type="EC" id="2.7.1.170" evidence="1"/>
<dbReference type="NCBIfam" id="NF007149">
    <property type="entry name" value="PRK09585.3-4"/>
    <property type="match status" value="1"/>
</dbReference>
<comment type="function">
    <text evidence="1">Catalyzes the specific phosphorylation of 1,6-anhydro-N-acetylmuramic acid (anhMurNAc) with the simultaneous cleavage of the 1,6-anhydro ring, generating MurNAc-6-P. Is required for the utilization of anhMurNAc either imported from the medium or derived from its own cell wall murein, and thus plays a role in cell wall recycling.</text>
</comment>
<protein>
    <recommendedName>
        <fullName evidence="1">Anhydro-N-acetylmuramic acid kinase</fullName>
        <ecNumber evidence="1">2.7.1.170</ecNumber>
    </recommendedName>
    <alternativeName>
        <fullName evidence="1">AnhMurNAc kinase</fullName>
    </alternativeName>
</protein>
<dbReference type="UniPathway" id="UPA00343"/>
<dbReference type="RefSeq" id="WP_109675816.1">
    <property type="nucleotide sequence ID" value="NZ_QGDT01000009.1"/>
</dbReference>
<keyword evidence="3" id="KW-1185">Reference proteome</keyword>
<keyword evidence="1" id="KW-0067">ATP-binding</keyword>
<comment type="caution">
    <text evidence="2">The sequence shown here is derived from an EMBL/GenBank/DDBJ whole genome shotgun (WGS) entry which is preliminary data.</text>
</comment>
<dbReference type="EMBL" id="QGDT01000009">
    <property type="protein sequence ID" value="PWJ56971.1"/>
    <property type="molecule type" value="Genomic_DNA"/>
</dbReference>
<dbReference type="PANTHER" id="PTHR30605:SF0">
    <property type="entry name" value="ANHYDRO-N-ACETYLMURAMIC ACID KINASE"/>
    <property type="match status" value="1"/>
</dbReference>
<keyword evidence="1 2" id="KW-0418">Kinase</keyword>
<proteinExistence type="inferred from homology"/>
<evidence type="ECO:0000256" key="1">
    <source>
        <dbReference type="HAMAP-Rule" id="MF_01270"/>
    </source>
</evidence>
<evidence type="ECO:0000313" key="3">
    <source>
        <dbReference type="Proteomes" id="UP000245880"/>
    </source>
</evidence>
<dbReference type="OrthoDB" id="9763949at2"/>
<comment type="pathway">
    <text evidence="1">Cell wall biogenesis; peptidoglycan recycling.</text>
</comment>
<comment type="similarity">
    <text evidence="1">Belongs to the anhydro-N-acetylmuramic acid kinase family.</text>
</comment>
<dbReference type="Gene3D" id="3.30.420.40">
    <property type="match status" value="2"/>
</dbReference>
<sequence>MKNQIEQLNEIANKDSRTIIGLMSGTSLDGLDVVCCQVEGSGSKTKLRVLHFSTIPYDQEFKEEIRKVFAKRQIDLQDLCLLNPYIGLKHGQMVNECLALWGLTAGDIDLIASHGQTVYHAPKKQHQIEGFPNASLQIGDGDHIAVTTGIITLSDFRQKHMAVGGEGAPLAVYGDYFLFSEKGQNRILLNMGGIANFTILPGNLDAQAVFTTDTGPGNTLLDAYMRRLFRLPYDENGAAAAKGSVNEKLLENMKKAPFFGKPFPKTTGPEVFNYDFVETAIQQARLTTLSRNDIIATLTQFSADTIVEAIKIAINPNEPYTLYASGGGAHNPVLMEAIQAQLPQCPLMNLEVLGVTGDAKEAALFAVLANEAVAGNASDFGSRDGVPQVTMGKISLPG</sequence>
<dbReference type="GO" id="GO:0016773">
    <property type="term" value="F:phosphotransferase activity, alcohol group as acceptor"/>
    <property type="evidence" value="ECO:0007669"/>
    <property type="project" value="UniProtKB-UniRule"/>
</dbReference>
<dbReference type="InterPro" id="IPR005338">
    <property type="entry name" value="Anhydro_N_Ac-Mur_kinase"/>
</dbReference>
<comment type="pathway">
    <text evidence="1">Amino-sugar metabolism; 1,6-anhydro-N-acetylmuramate degradation.</text>
</comment>
<dbReference type="CDD" id="cd24050">
    <property type="entry name" value="ASKHA_NBD_ANMK"/>
    <property type="match status" value="1"/>
</dbReference>
<dbReference type="UniPathway" id="UPA00544"/>
<dbReference type="Proteomes" id="UP000245880">
    <property type="component" value="Unassembled WGS sequence"/>
</dbReference>
<evidence type="ECO:0000313" key="2">
    <source>
        <dbReference type="EMBL" id="PWJ56971.1"/>
    </source>
</evidence>
<keyword evidence="1" id="KW-0119">Carbohydrate metabolism</keyword>
<reference evidence="2 3" key="1">
    <citation type="submission" date="2018-03" db="EMBL/GenBank/DDBJ databases">
        <title>Genomic Encyclopedia of Archaeal and Bacterial Type Strains, Phase II (KMG-II): from individual species to whole genera.</title>
        <authorList>
            <person name="Goeker M."/>
        </authorList>
    </citation>
    <scope>NUCLEOTIDE SEQUENCE [LARGE SCALE GENOMIC DNA]</scope>
    <source>
        <strain evidence="2 3">DSM 100346</strain>
    </source>
</reference>
<comment type="catalytic activity">
    <reaction evidence="1">
        <text>1,6-anhydro-N-acetyl-beta-muramate + ATP + H2O = N-acetyl-D-muramate 6-phosphate + ADP + H(+)</text>
        <dbReference type="Rhea" id="RHEA:24952"/>
        <dbReference type="ChEBI" id="CHEBI:15377"/>
        <dbReference type="ChEBI" id="CHEBI:15378"/>
        <dbReference type="ChEBI" id="CHEBI:30616"/>
        <dbReference type="ChEBI" id="CHEBI:58690"/>
        <dbReference type="ChEBI" id="CHEBI:58722"/>
        <dbReference type="ChEBI" id="CHEBI:456216"/>
        <dbReference type="EC" id="2.7.1.170"/>
    </reaction>
</comment>
<keyword evidence="1" id="KW-0547">Nucleotide-binding</keyword>
<organism evidence="2 3">
    <name type="scientific">Dyadobacter jejuensis</name>
    <dbReference type="NCBI Taxonomy" id="1082580"/>
    <lineage>
        <taxon>Bacteria</taxon>
        <taxon>Pseudomonadati</taxon>
        <taxon>Bacteroidota</taxon>
        <taxon>Cytophagia</taxon>
        <taxon>Cytophagales</taxon>
        <taxon>Spirosomataceae</taxon>
        <taxon>Dyadobacter</taxon>
    </lineage>
</organism>
<dbReference type="GO" id="GO:0009254">
    <property type="term" value="P:peptidoglycan turnover"/>
    <property type="evidence" value="ECO:0007669"/>
    <property type="project" value="UniProtKB-UniRule"/>
</dbReference>
<gene>
    <name evidence="1" type="primary">anmK</name>
    <name evidence="2" type="ORF">CLV98_10980</name>
</gene>
<dbReference type="GO" id="GO:0005524">
    <property type="term" value="F:ATP binding"/>
    <property type="evidence" value="ECO:0007669"/>
    <property type="project" value="UniProtKB-UniRule"/>
</dbReference>
<name>A0A316AH59_9BACT</name>
<dbReference type="SUPFAM" id="SSF53067">
    <property type="entry name" value="Actin-like ATPase domain"/>
    <property type="match status" value="1"/>
</dbReference>
<dbReference type="PANTHER" id="PTHR30605">
    <property type="entry name" value="ANHYDRO-N-ACETYLMURAMIC ACID KINASE"/>
    <property type="match status" value="1"/>
</dbReference>
<dbReference type="InterPro" id="IPR043129">
    <property type="entry name" value="ATPase_NBD"/>
</dbReference>
<feature type="binding site" evidence="1">
    <location>
        <begin position="25"/>
        <end position="32"/>
    </location>
    <ligand>
        <name>ATP</name>
        <dbReference type="ChEBI" id="CHEBI:30616"/>
    </ligand>
</feature>
<dbReference type="GO" id="GO:0097175">
    <property type="term" value="P:1,6-anhydro-N-acetyl-beta-muramic acid catabolic process"/>
    <property type="evidence" value="ECO:0007669"/>
    <property type="project" value="UniProtKB-UniRule"/>
</dbReference>
<dbReference type="Pfam" id="PF03702">
    <property type="entry name" value="AnmK"/>
    <property type="match status" value="1"/>
</dbReference>
<accession>A0A316AH59</accession>